<keyword evidence="2" id="KW-1185">Reference proteome</keyword>
<organism evidence="1 2">
    <name type="scientific">uncultured phage cr35_1</name>
    <dbReference type="NCBI Taxonomy" id="2986408"/>
    <lineage>
        <taxon>Viruses</taxon>
        <taxon>Duplodnaviria</taxon>
        <taxon>Heunggongvirae</taxon>
        <taxon>Uroviricota</taxon>
        <taxon>Caudoviricetes</taxon>
        <taxon>Crassvirales</taxon>
        <taxon>Suoliviridae</taxon>
        <taxon>Bearivirinae</taxon>
        <taxon>Afonbuvirus</taxon>
        <taxon>Afonbuvirus coli</taxon>
    </lineage>
</organism>
<reference evidence="1 2" key="1">
    <citation type="submission" date="2021-04" db="EMBL/GenBank/DDBJ databases">
        <authorList>
            <person name="Shkoporov A.N."/>
            <person name="Stockdale S.R."/>
            <person name="Guerin E."/>
            <person name="Ross R.P."/>
            <person name="Hill C."/>
        </authorList>
    </citation>
    <scope>NUCLEOTIDE SEQUENCE [LARGE SCALE GENOMIC DNA]</scope>
    <source>
        <strain evidence="2">cr35_1</strain>
    </source>
</reference>
<dbReference type="Proteomes" id="UP000828011">
    <property type="component" value="Segment"/>
</dbReference>
<evidence type="ECO:0000313" key="1">
    <source>
        <dbReference type="EMBL" id="QWM91367.2"/>
    </source>
</evidence>
<evidence type="ECO:0000313" key="2">
    <source>
        <dbReference type="Proteomes" id="UP000828011"/>
    </source>
</evidence>
<protein>
    <submittedName>
        <fullName evidence="1">Uncharacterized protein</fullName>
    </submittedName>
</protein>
<gene>
    <name evidence="1" type="primary">gp_77191</name>
</gene>
<dbReference type="EMBL" id="MZ130499">
    <property type="protein sequence ID" value="QWM91367.2"/>
    <property type="molecule type" value="Genomic_DNA"/>
</dbReference>
<sequence>MKDKKLWLNIATKLFLLPLIEEENSLKWLNKTTLGIYVADTNKPEWENKIIICYDRGAFPNELKVRFKKNKNSYAKYTELINGNAYKVIAFTIPPQLKKDFTHLLNGEYTKVSIQTQNKILDHWGPISSKARKIATHFFNGYNYSYSVKPKLNEAILNLNNIPIKKADFNPPLSFLQPQRISTNLTSNYITNHL</sequence>
<accession>A0AAE7RYP3</accession>
<name>A0AAE7RYP3_9CAUD</name>
<proteinExistence type="predicted"/>